<accession>A0A507AJN1</accession>
<feature type="transmembrane region" description="Helical" evidence="2">
    <location>
        <begin position="284"/>
        <end position="307"/>
    </location>
</feature>
<dbReference type="RefSeq" id="XP_030991363.1">
    <property type="nucleotide sequence ID" value="XM_031144056.1"/>
</dbReference>
<sequence length="693" mass="76033">MSFFGMDSYQMDGWLQARDQQFPPRPPPGGFQAGNNQTTAMLINEFRFAAAKSIRTSTIILAAFNAVAAFTTAMGILYDNYTTKRRNDRNFRFRRNGFNFVQSAEVFPLVLSIGIAIQGTLFAMAQANGLESLLARGCTLVAQAMLPGKLEHRITFLENPLEADFGTPAIFIVPYIQLVFGLEITFRALRRRPFPQRNKWVVTICLVIILMMLLINFLVADFIQSPDFCFASLFWYVSKYAAGCFALLTGISVILLLSTVTLSLRLSRSDNIETCERVGASRMVYYLVLAILSNVIMIPFFFNLAFLDQSDPNNQALSLSMVAAVVANVSGLMTGGLHLFLRSNTISTIRPRHKSGDECRQKKMKYQISRPGPGDPGYDDLVRRDAAESAMLRRMFEDASLITRADDKDYEAHPAGRRHSSVYSVLQKPNPLRSNAVYSPETIQSPEPAQLARPSTSHSYKQAYSLFPGSGAESVKSFTLLPATTYNPQSGPKPRTGFGTLKPPPSLNNLVGRHRRDSSMVSSATVQIGLRLSNVDDIQRGPPQAVDAHVYSIECPPGECPNVNEGAEAARSSPLARPQAAAPSETASDSDYGEPYDDESPFRDPVKDARMKTLPPVPRTPVVENLPQQPQQQTLGAGVYIPQQSPTRAKVTSPKGVGFATTATRPSPGARSPPPMRSNSNASPAANNDGDWI</sequence>
<dbReference type="OrthoDB" id="5368516at2759"/>
<feature type="compositionally biased region" description="Low complexity" evidence="1">
    <location>
        <begin position="677"/>
        <end position="693"/>
    </location>
</feature>
<dbReference type="EMBL" id="SKBQ01000064">
    <property type="protein sequence ID" value="TPX09652.1"/>
    <property type="molecule type" value="Genomic_DNA"/>
</dbReference>
<proteinExistence type="predicted"/>
<feature type="region of interest" description="Disordered" evidence="1">
    <location>
        <begin position="639"/>
        <end position="693"/>
    </location>
</feature>
<protein>
    <submittedName>
        <fullName evidence="3">Uncharacterized protein</fullName>
    </submittedName>
</protein>
<feature type="compositionally biased region" description="Basic and acidic residues" evidence="1">
    <location>
        <begin position="600"/>
        <end position="611"/>
    </location>
</feature>
<gene>
    <name evidence="3" type="ORF">E0L32_009125</name>
</gene>
<organism evidence="3 4">
    <name type="scientific">Thyridium curvatum</name>
    <dbReference type="NCBI Taxonomy" id="1093900"/>
    <lineage>
        <taxon>Eukaryota</taxon>
        <taxon>Fungi</taxon>
        <taxon>Dikarya</taxon>
        <taxon>Ascomycota</taxon>
        <taxon>Pezizomycotina</taxon>
        <taxon>Sordariomycetes</taxon>
        <taxon>Sordariomycetidae</taxon>
        <taxon>Thyridiales</taxon>
        <taxon>Thyridiaceae</taxon>
        <taxon>Thyridium</taxon>
    </lineage>
</organism>
<dbReference type="AlphaFoldDB" id="A0A507AJN1"/>
<feature type="transmembrane region" description="Helical" evidence="2">
    <location>
        <begin position="201"/>
        <end position="220"/>
    </location>
</feature>
<dbReference type="InParanoid" id="A0A507AJN1"/>
<name>A0A507AJN1_9PEZI</name>
<feature type="transmembrane region" description="Helical" evidence="2">
    <location>
        <begin position="169"/>
        <end position="189"/>
    </location>
</feature>
<evidence type="ECO:0000313" key="4">
    <source>
        <dbReference type="Proteomes" id="UP000319257"/>
    </source>
</evidence>
<reference evidence="3 4" key="1">
    <citation type="submission" date="2019-06" db="EMBL/GenBank/DDBJ databases">
        <title>Draft genome sequence of the filamentous fungus Phialemoniopsis curvata isolated from diesel fuel.</title>
        <authorList>
            <person name="Varaljay V.A."/>
            <person name="Lyon W.J."/>
            <person name="Crouch A.L."/>
            <person name="Drake C.E."/>
            <person name="Hollomon J.M."/>
            <person name="Nadeau L.J."/>
            <person name="Nunn H.S."/>
            <person name="Stevenson B.S."/>
            <person name="Bojanowski C.L."/>
            <person name="Crookes-Goodson W.J."/>
        </authorList>
    </citation>
    <scope>NUCLEOTIDE SEQUENCE [LARGE SCALE GENOMIC DNA]</scope>
    <source>
        <strain evidence="3 4">D216</strain>
    </source>
</reference>
<feature type="transmembrane region" description="Helical" evidence="2">
    <location>
        <begin position="240"/>
        <end position="264"/>
    </location>
</feature>
<keyword evidence="4" id="KW-1185">Reference proteome</keyword>
<feature type="transmembrane region" description="Helical" evidence="2">
    <location>
        <begin position="99"/>
        <end position="124"/>
    </location>
</feature>
<dbReference type="STRING" id="1093900.A0A507AJN1"/>
<keyword evidence="2" id="KW-1133">Transmembrane helix</keyword>
<keyword evidence="2" id="KW-0472">Membrane</keyword>
<dbReference type="Proteomes" id="UP000319257">
    <property type="component" value="Unassembled WGS sequence"/>
</dbReference>
<dbReference type="GeneID" id="41976572"/>
<feature type="transmembrane region" description="Helical" evidence="2">
    <location>
        <begin position="59"/>
        <end position="78"/>
    </location>
</feature>
<feature type="region of interest" description="Disordered" evidence="1">
    <location>
        <begin position="562"/>
        <end position="627"/>
    </location>
</feature>
<evidence type="ECO:0000256" key="1">
    <source>
        <dbReference type="SAM" id="MobiDB-lite"/>
    </source>
</evidence>
<comment type="caution">
    <text evidence="3">The sequence shown here is derived from an EMBL/GenBank/DDBJ whole genome shotgun (WGS) entry which is preliminary data.</text>
</comment>
<evidence type="ECO:0000256" key="2">
    <source>
        <dbReference type="SAM" id="Phobius"/>
    </source>
</evidence>
<keyword evidence="2" id="KW-0812">Transmembrane</keyword>
<feature type="transmembrane region" description="Helical" evidence="2">
    <location>
        <begin position="319"/>
        <end position="341"/>
    </location>
</feature>
<feature type="region of interest" description="Disordered" evidence="1">
    <location>
        <begin position="485"/>
        <end position="506"/>
    </location>
</feature>
<evidence type="ECO:0000313" key="3">
    <source>
        <dbReference type="EMBL" id="TPX09652.1"/>
    </source>
</evidence>